<evidence type="ECO:0000313" key="10">
    <source>
        <dbReference type="Proteomes" id="UP000469558"/>
    </source>
</evidence>
<feature type="transmembrane region" description="Helical" evidence="7">
    <location>
        <begin position="97"/>
        <end position="118"/>
    </location>
</feature>
<evidence type="ECO:0000256" key="1">
    <source>
        <dbReference type="ARBA" id="ARBA00004141"/>
    </source>
</evidence>
<feature type="region of interest" description="Disordered" evidence="6">
    <location>
        <begin position="307"/>
        <end position="396"/>
    </location>
</feature>
<evidence type="ECO:0000256" key="5">
    <source>
        <dbReference type="ARBA" id="ARBA00038359"/>
    </source>
</evidence>
<protein>
    <recommendedName>
        <fullName evidence="8">Rhodopsin domain-containing protein</fullName>
    </recommendedName>
</protein>
<name>A0A8T9CD43_9HELO</name>
<feature type="transmembrane region" description="Helical" evidence="7">
    <location>
        <begin position="207"/>
        <end position="228"/>
    </location>
</feature>
<feature type="transmembrane region" description="Helical" evidence="7">
    <location>
        <begin position="54"/>
        <end position="77"/>
    </location>
</feature>
<dbReference type="AlphaFoldDB" id="A0A8T9CD43"/>
<dbReference type="OrthoDB" id="3529975at2759"/>
<dbReference type="PANTHER" id="PTHR33048:SF47">
    <property type="entry name" value="INTEGRAL MEMBRANE PROTEIN-RELATED"/>
    <property type="match status" value="1"/>
</dbReference>
<feature type="compositionally biased region" description="Basic and acidic residues" evidence="6">
    <location>
        <begin position="345"/>
        <end position="365"/>
    </location>
</feature>
<gene>
    <name evidence="9" type="ORF">LSUE1_G002993</name>
</gene>
<organism evidence="9 10">
    <name type="scientific">Lachnellula suecica</name>
    <dbReference type="NCBI Taxonomy" id="602035"/>
    <lineage>
        <taxon>Eukaryota</taxon>
        <taxon>Fungi</taxon>
        <taxon>Dikarya</taxon>
        <taxon>Ascomycota</taxon>
        <taxon>Pezizomycotina</taxon>
        <taxon>Leotiomycetes</taxon>
        <taxon>Helotiales</taxon>
        <taxon>Lachnaceae</taxon>
        <taxon>Lachnellula</taxon>
    </lineage>
</organism>
<keyword evidence="2 7" id="KW-0812">Transmembrane</keyword>
<evidence type="ECO:0000256" key="6">
    <source>
        <dbReference type="SAM" id="MobiDB-lite"/>
    </source>
</evidence>
<evidence type="ECO:0000259" key="8">
    <source>
        <dbReference type="Pfam" id="PF20684"/>
    </source>
</evidence>
<dbReference type="GO" id="GO:0016020">
    <property type="term" value="C:membrane"/>
    <property type="evidence" value="ECO:0007669"/>
    <property type="project" value="UniProtKB-SubCell"/>
</dbReference>
<feature type="transmembrane region" description="Helical" evidence="7">
    <location>
        <begin position="130"/>
        <end position="149"/>
    </location>
</feature>
<evidence type="ECO:0000313" key="9">
    <source>
        <dbReference type="EMBL" id="TVY81810.1"/>
    </source>
</evidence>
<dbReference type="PANTHER" id="PTHR33048">
    <property type="entry name" value="PTH11-LIKE INTEGRAL MEMBRANE PROTEIN (AFU_ORTHOLOGUE AFUA_5G11245)"/>
    <property type="match status" value="1"/>
</dbReference>
<dbReference type="Proteomes" id="UP000469558">
    <property type="component" value="Unassembled WGS sequence"/>
</dbReference>
<comment type="caution">
    <text evidence="9">The sequence shown here is derived from an EMBL/GenBank/DDBJ whole genome shotgun (WGS) entry which is preliminary data.</text>
</comment>
<keyword evidence="3 7" id="KW-1133">Transmembrane helix</keyword>
<comment type="subcellular location">
    <subcellularLocation>
        <location evidence="1">Membrane</location>
        <topology evidence="1">Multi-pass membrane protein</topology>
    </subcellularLocation>
</comment>
<dbReference type="InterPro" id="IPR049326">
    <property type="entry name" value="Rhodopsin_dom_fungi"/>
</dbReference>
<evidence type="ECO:0000256" key="2">
    <source>
        <dbReference type="ARBA" id="ARBA00022692"/>
    </source>
</evidence>
<reference evidence="9 10" key="1">
    <citation type="submission" date="2018-05" db="EMBL/GenBank/DDBJ databases">
        <title>Genome sequencing and assembly of the regulated plant pathogen Lachnellula willkommii and related sister species for the development of diagnostic species identification markers.</title>
        <authorList>
            <person name="Giroux E."/>
            <person name="Bilodeau G."/>
        </authorList>
    </citation>
    <scope>NUCLEOTIDE SEQUENCE [LARGE SCALE GENOMIC DNA]</scope>
    <source>
        <strain evidence="9 10">CBS 268.59</strain>
    </source>
</reference>
<proteinExistence type="inferred from homology"/>
<keyword evidence="10" id="KW-1185">Reference proteome</keyword>
<dbReference type="InterPro" id="IPR052337">
    <property type="entry name" value="SAT4-like"/>
</dbReference>
<comment type="similarity">
    <text evidence="5">Belongs to the SAT4 family.</text>
</comment>
<evidence type="ECO:0000256" key="4">
    <source>
        <dbReference type="ARBA" id="ARBA00023136"/>
    </source>
</evidence>
<keyword evidence="4 7" id="KW-0472">Membrane</keyword>
<feature type="compositionally biased region" description="Polar residues" evidence="6">
    <location>
        <begin position="378"/>
        <end position="396"/>
    </location>
</feature>
<evidence type="ECO:0000256" key="7">
    <source>
        <dbReference type="SAM" id="Phobius"/>
    </source>
</evidence>
<evidence type="ECO:0000256" key="3">
    <source>
        <dbReference type="ARBA" id="ARBA00022989"/>
    </source>
</evidence>
<feature type="domain" description="Rhodopsin" evidence="8">
    <location>
        <begin position="33"/>
        <end position="274"/>
    </location>
</feature>
<dbReference type="Pfam" id="PF20684">
    <property type="entry name" value="Fung_rhodopsin"/>
    <property type="match status" value="1"/>
</dbReference>
<accession>A0A8T9CD43</accession>
<dbReference type="EMBL" id="QGMK01000420">
    <property type="protein sequence ID" value="TVY81810.1"/>
    <property type="molecule type" value="Genomic_DNA"/>
</dbReference>
<sequence length="396" mass="43580">MSTPEALNSSFNGQGALIFTAVFLALQFLFVYLRYVTKWFINLQWGADDVLIGLTLLLQIGLAAIAFGISTTFGVGYHQAYLEDVYPHKIERWNIELFVLSLIYNFSAILPKLAILIFYERVFGRSSARYSIRILAIILTLYAVLLTALDLGTCSKFAGNWDPTIPGVKCLNRRAEAAWITLPNILTDIWMLLLPLPAIWKLQTTRALKIGLTVTFLIGGIGLVSSIARFAVNLSTKSNDGTWEASQLLIFIQLEPGCYLISACLPTLRPLLDRFANWCVGKLPEGTFKTKLSGSRTAATQRFDMHGTYQQQPPAAPAFVGEGGKGDRRGSTMTGVKGSVSLQDDGSHQDSKGSVRTGTREKKAYGDALYYEMEDLESGSSPTPLHNDTTPLSENT</sequence>
<feature type="transmembrane region" description="Helical" evidence="7">
    <location>
        <begin position="15"/>
        <end position="33"/>
    </location>
</feature>